<evidence type="ECO:0000256" key="1">
    <source>
        <dbReference type="SAM" id="MobiDB-lite"/>
    </source>
</evidence>
<dbReference type="Pfam" id="PF26392">
    <property type="entry name" value="McdB"/>
    <property type="match status" value="1"/>
</dbReference>
<protein>
    <submittedName>
        <fullName evidence="2">Uncharacterized protein</fullName>
    </submittedName>
</protein>
<evidence type="ECO:0000313" key="3">
    <source>
        <dbReference type="Proteomes" id="UP000010474"/>
    </source>
</evidence>
<geneLocation type="plasmid" evidence="2 3">
    <name>pANACY.03</name>
</geneLocation>
<dbReference type="HOGENOM" id="CLU_163818_0_0_3"/>
<reference evidence="3" key="1">
    <citation type="journal article" date="2013" name="Proc. Natl. Acad. Sci. U.S.A.">
        <title>Improving the coverage of the cyanobacterial phylum using diversity-driven genome sequencing.</title>
        <authorList>
            <person name="Shih P.M."/>
            <person name="Wu D."/>
            <person name="Latifi A."/>
            <person name="Axen S.D."/>
            <person name="Fewer D.P."/>
            <person name="Talla E."/>
            <person name="Calteau A."/>
            <person name="Cai F."/>
            <person name="Tandeau de Marsac N."/>
            <person name="Rippka R."/>
            <person name="Herdman M."/>
            <person name="Sivonen K."/>
            <person name="Coursin T."/>
            <person name="Laurent T."/>
            <person name="Goodwin L."/>
            <person name="Nolan M."/>
            <person name="Davenport K.W."/>
            <person name="Han C.S."/>
            <person name="Rubin E.M."/>
            <person name="Eisen J.A."/>
            <person name="Woyke T."/>
            <person name="Gugger M."/>
            <person name="Kerfeld C.A."/>
        </authorList>
    </citation>
    <scope>NUCLEOTIDE SEQUENCE [LARGE SCALE GENOMIC DNA]</scope>
    <source>
        <strain evidence="3">ATCC 27899 / PCC 7122</strain>
    </source>
</reference>
<keyword evidence="3" id="KW-1185">Reference proteome</keyword>
<keyword evidence="2" id="KW-0614">Plasmid</keyword>
<evidence type="ECO:0000313" key="2">
    <source>
        <dbReference type="EMBL" id="AFZ61337.1"/>
    </source>
</evidence>
<dbReference type="CDD" id="cd21138">
    <property type="entry name" value="McdB-like"/>
    <property type="match status" value="1"/>
</dbReference>
<gene>
    <name evidence="2" type="ordered locus">Anacy_6061</name>
</gene>
<sequence>MSDDALERLKQRQRPSVPTRDASLTSSSPDISTSRYPESNTQEPEIKTKQSTIRLEAELSNRLSEVCKSNGISREVLIEALFEHYESNPEAGDAIISLAKTKNDQRMKNANLKRAKSMMQKFS</sequence>
<dbReference type="InterPro" id="IPR049816">
    <property type="entry name" value="McdB"/>
</dbReference>
<proteinExistence type="predicted"/>
<feature type="compositionally biased region" description="Basic and acidic residues" evidence="1">
    <location>
        <begin position="1"/>
        <end position="10"/>
    </location>
</feature>
<feature type="region of interest" description="Disordered" evidence="1">
    <location>
        <begin position="1"/>
        <end position="49"/>
    </location>
</feature>
<organism evidence="2 3">
    <name type="scientific">Anabaena cylindrica (strain ATCC 27899 / PCC 7122)</name>
    <dbReference type="NCBI Taxonomy" id="272123"/>
    <lineage>
        <taxon>Bacteria</taxon>
        <taxon>Bacillati</taxon>
        <taxon>Cyanobacteriota</taxon>
        <taxon>Cyanophyceae</taxon>
        <taxon>Nostocales</taxon>
        <taxon>Nostocaceae</taxon>
        <taxon>Anabaena</taxon>
    </lineage>
</organism>
<dbReference type="Proteomes" id="UP000010474">
    <property type="component" value="Plasmid pANACY.03"/>
</dbReference>
<dbReference type="KEGG" id="acy:Anacy_6061"/>
<dbReference type="EMBL" id="CP003662">
    <property type="protein sequence ID" value="AFZ61337.1"/>
    <property type="molecule type" value="Genomic_DNA"/>
</dbReference>
<accession>K9ZS36</accession>
<name>K9ZS36_ANACC</name>
<feature type="compositionally biased region" description="Low complexity" evidence="1">
    <location>
        <begin position="23"/>
        <end position="34"/>
    </location>
</feature>
<feature type="compositionally biased region" description="Polar residues" evidence="1">
    <location>
        <begin position="35"/>
        <end position="49"/>
    </location>
</feature>
<dbReference type="PATRIC" id="fig|272123.3.peg.6584"/>
<dbReference type="AlphaFoldDB" id="K9ZS36"/>
<dbReference type="OrthoDB" id="574506at2"/>
<dbReference type="RefSeq" id="WP_015217803.1">
    <property type="nucleotide sequence ID" value="NC_019773.1"/>
</dbReference>